<protein>
    <submittedName>
        <fullName evidence="5">AAA family ATPase</fullName>
    </submittedName>
</protein>
<name>A0ABZ1TRC3_STRVG</name>
<dbReference type="SUPFAM" id="SSF46894">
    <property type="entry name" value="C-terminal effector domain of the bipartite response regulators"/>
    <property type="match status" value="1"/>
</dbReference>
<evidence type="ECO:0000259" key="3">
    <source>
        <dbReference type="PROSITE" id="PS50043"/>
    </source>
</evidence>
<evidence type="ECO:0000256" key="1">
    <source>
        <dbReference type="ARBA" id="ARBA00022741"/>
    </source>
</evidence>
<keyword evidence="6" id="KW-1185">Reference proteome</keyword>
<dbReference type="PROSITE" id="PS50043">
    <property type="entry name" value="HTH_LUXR_2"/>
    <property type="match status" value="1"/>
</dbReference>
<reference evidence="5" key="1">
    <citation type="submission" date="2022-10" db="EMBL/GenBank/DDBJ databases">
        <title>The complete genomes of actinobacterial strains from the NBC collection.</title>
        <authorList>
            <person name="Joergensen T.S."/>
            <person name="Alvarez Arevalo M."/>
            <person name="Sterndorff E.B."/>
            <person name="Faurdal D."/>
            <person name="Vuksanovic O."/>
            <person name="Mourched A.-S."/>
            <person name="Charusanti P."/>
            <person name="Shaw S."/>
            <person name="Blin K."/>
            <person name="Weber T."/>
        </authorList>
    </citation>
    <scope>NUCLEOTIDE SEQUENCE</scope>
    <source>
        <strain evidence="5">NBC_00248</strain>
    </source>
</reference>
<proteinExistence type="predicted"/>
<evidence type="ECO:0000313" key="6">
    <source>
        <dbReference type="Proteomes" id="UP001432039"/>
    </source>
</evidence>
<dbReference type="Gene3D" id="1.25.40.10">
    <property type="entry name" value="Tetratricopeptide repeat domain"/>
    <property type="match status" value="1"/>
</dbReference>
<dbReference type="RefSeq" id="WP_328959598.1">
    <property type="nucleotide sequence ID" value="NZ_CP108090.1"/>
</dbReference>
<dbReference type="SUPFAM" id="SSF52540">
    <property type="entry name" value="P-loop containing nucleoside triphosphate hydrolases"/>
    <property type="match status" value="1"/>
</dbReference>
<gene>
    <name evidence="4" type="ORF">OG517_00345</name>
    <name evidence="5" type="ORF">OG517_42825</name>
</gene>
<dbReference type="EMBL" id="CP108090">
    <property type="protein sequence ID" value="WUQ10030.1"/>
    <property type="molecule type" value="Genomic_DNA"/>
</dbReference>
<dbReference type="PANTHER" id="PTHR16305">
    <property type="entry name" value="TESTICULAR SOLUBLE ADENYLYL CYCLASE"/>
    <property type="match status" value="1"/>
</dbReference>
<dbReference type="InterPro" id="IPR041664">
    <property type="entry name" value="AAA_16"/>
</dbReference>
<accession>A0ABZ1TRC3</accession>
<dbReference type="InterPro" id="IPR027417">
    <property type="entry name" value="P-loop_NTPase"/>
</dbReference>
<evidence type="ECO:0000256" key="2">
    <source>
        <dbReference type="ARBA" id="ARBA00022840"/>
    </source>
</evidence>
<dbReference type="InterPro" id="IPR016032">
    <property type="entry name" value="Sig_transdc_resp-reg_C-effctor"/>
</dbReference>
<keyword evidence="2" id="KW-0067">ATP-binding</keyword>
<dbReference type="PROSITE" id="PS00622">
    <property type="entry name" value="HTH_LUXR_1"/>
    <property type="match status" value="1"/>
</dbReference>
<dbReference type="Pfam" id="PF00196">
    <property type="entry name" value="GerE"/>
    <property type="match status" value="1"/>
</dbReference>
<dbReference type="EMBL" id="CP108090">
    <property type="protein sequence ID" value="WUQ17577.1"/>
    <property type="molecule type" value="Genomic_DNA"/>
</dbReference>
<evidence type="ECO:0000313" key="5">
    <source>
        <dbReference type="EMBL" id="WUQ17577.1"/>
    </source>
</evidence>
<dbReference type="InterPro" id="IPR000792">
    <property type="entry name" value="Tscrpt_reg_LuxR_C"/>
</dbReference>
<sequence>MLYGRGIEQERIHRMLVRAGDGASCALVIRGEAGMGKTALLEYATGVAGPGRVLRTVGIESEMELAFGGLHQLLWPVAGHLEGLPGPQAAVLNAAFGVSGEAVRDRFGLGTAVLAMLARAAAGGPLLVLVDDSQWLDRASLDALVFAARRLHAEGVVMLFAVRDGVPGGQIEGVPQLLLQGLDPAAVDALLTDRVVALSPYARERIVEQAQGNPLALLELPAALTAEQRGGRLNPVTLPAGLASPSSRIQEAFQEQIRRLPAATRAMLLVAAADDCGDLDLVLRASARFGATLEDLEPAEDATLVLLSEHTLSFRHPLIRSATYQDAALTRRLAAHRALAEALRGDVGVGQHADRRAWHLAAATTGADEAVAAEMVGVAERAGGRQGTASASAAYERAAQLTSDSAGRAQLLAAAAITSAEAGQFDRTAALTDRVNALALDPRMLADLARVRAIVELDRGSPGRAARILLECADRIGRCADLAPVLTEAVQTAQSSGDGPLLAEVAARLPDSPQYALARAMAGPLATAGAATEPTRAGDGDADGADGADGDGFAERILAGVHGQLFADHRTALDTAVACVRDCRTQDVVGWLHTSLHLLAEAQLSLGRYEEAHAAATEGLAIAEQFGRRHRETYLRATLATLAAVRGEEERCAALGGAALEYADAHDIGLAAAHAHRALGLIDLGSGDAGSALTRLEAARSRVGHPALTAFLLPDLVEAAVRAGRPERAAEPVVLLTRWAGAARQPAAAALAARCRALTGPDEEVEERFTAALGLHDAGPAAQPFERARTELLFGEWLRRERRRTDARAHLRRALEAFDGLGARSWAARARTELRAGGETLETGGRPDELLGRLSPQEREVVRLAATGATNRQIATQLFLSPRTVGHHLYRAFPKLGITTRNDLPSILDRER</sequence>
<dbReference type="InterPro" id="IPR011990">
    <property type="entry name" value="TPR-like_helical_dom_sf"/>
</dbReference>
<evidence type="ECO:0000313" key="4">
    <source>
        <dbReference type="EMBL" id="WUQ10030.1"/>
    </source>
</evidence>
<dbReference type="PRINTS" id="PR00038">
    <property type="entry name" value="HTHLUXR"/>
</dbReference>
<feature type="domain" description="HTH luxR-type" evidence="3">
    <location>
        <begin position="847"/>
        <end position="912"/>
    </location>
</feature>
<dbReference type="SUPFAM" id="SSF48452">
    <property type="entry name" value="TPR-like"/>
    <property type="match status" value="1"/>
</dbReference>
<keyword evidence="1" id="KW-0547">Nucleotide-binding</keyword>
<dbReference type="Pfam" id="PF13191">
    <property type="entry name" value="AAA_16"/>
    <property type="match status" value="1"/>
</dbReference>
<dbReference type="InterPro" id="IPR036388">
    <property type="entry name" value="WH-like_DNA-bd_sf"/>
</dbReference>
<dbReference type="CDD" id="cd06170">
    <property type="entry name" value="LuxR_C_like"/>
    <property type="match status" value="1"/>
</dbReference>
<organism evidence="5 6">
    <name type="scientific">Streptomyces virginiae</name>
    <name type="common">Streptomyces cinnamonensis</name>
    <dbReference type="NCBI Taxonomy" id="1961"/>
    <lineage>
        <taxon>Bacteria</taxon>
        <taxon>Bacillati</taxon>
        <taxon>Actinomycetota</taxon>
        <taxon>Actinomycetes</taxon>
        <taxon>Kitasatosporales</taxon>
        <taxon>Streptomycetaceae</taxon>
        <taxon>Streptomyces</taxon>
    </lineage>
</organism>
<dbReference type="Gene3D" id="1.10.10.10">
    <property type="entry name" value="Winged helix-like DNA-binding domain superfamily/Winged helix DNA-binding domain"/>
    <property type="match status" value="1"/>
</dbReference>
<dbReference type="Proteomes" id="UP001432039">
    <property type="component" value="Chromosome"/>
</dbReference>
<dbReference type="SMART" id="SM00421">
    <property type="entry name" value="HTH_LUXR"/>
    <property type="match status" value="1"/>
</dbReference>
<dbReference type="PANTHER" id="PTHR16305:SF35">
    <property type="entry name" value="TRANSCRIPTIONAL ACTIVATOR DOMAIN"/>
    <property type="match status" value="1"/>
</dbReference>